<keyword evidence="1" id="KW-0812">Transmembrane</keyword>
<gene>
    <name evidence="2" type="ORF">EKM59_11430</name>
</gene>
<keyword evidence="3" id="KW-1185">Reference proteome</keyword>
<protein>
    <submittedName>
        <fullName evidence="2">Uncharacterized protein</fullName>
    </submittedName>
</protein>
<accession>A0A3S0WQF3</accession>
<dbReference type="RefSeq" id="WP_127111584.1">
    <property type="nucleotide sequence ID" value="NZ_RZGR01000053.1"/>
</dbReference>
<dbReference type="AlphaFoldDB" id="A0A3S0WQF3"/>
<evidence type="ECO:0000256" key="1">
    <source>
        <dbReference type="SAM" id="Phobius"/>
    </source>
</evidence>
<keyword evidence="1" id="KW-0472">Membrane</keyword>
<evidence type="ECO:0000313" key="2">
    <source>
        <dbReference type="EMBL" id="RUQ79174.1"/>
    </source>
</evidence>
<organism evidence="2 3">
    <name type="scientific">Legionella septentrionalis</name>
    <dbReference type="NCBI Taxonomy" id="2498109"/>
    <lineage>
        <taxon>Bacteria</taxon>
        <taxon>Pseudomonadati</taxon>
        <taxon>Pseudomonadota</taxon>
        <taxon>Gammaproteobacteria</taxon>
        <taxon>Legionellales</taxon>
        <taxon>Legionellaceae</taxon>
        <taxon>Legionella</taxon>
    </lineage>
</organism>
<reference evidence="2 3" key="1">
    <citation type="submission" date="2018-12" db="EMBL/GenBank/DDBJ databases">
        <title>Legionella sp,whole genome shotgun sequence.</title>
        <authorList>
            <person name="Wu H."/>
        </authorList>
    </citation>
    <scope>NUCLEOTIDE SEQUENCE [LARGE SCALE GENOMIC DNA]</scope>
    <source>
        <strain evidence="3">km714</strain>
    </source>
</reference>
<proteinExistence type="predicted"/>
<feature type="transmembrane region" description="Helical" evidence="1">
    <location>
        <begin position="363"/>
        <end position="382"/>
    </location>
</feature>
<name>A0A3S0WQF3_9GAMM</name>
<dbReference type="Proteomes" id="UP000288012">
    <property type="component" value="Unassembled WGS sequence"/>
</dbReference>
<feature type="transmembrane region" description="Helical" evidence="1">
    <location>
        <begin position="331"/>
        <end position="351"/>
    </location>
</feature>
<dbReference type="EMBL" id="RZGR01000053">
    <property type="protein sequence ID" value="RUQ79174.1"/>
    <property type="molecule type" value="Genomic_DNA"/>
</dbReference>
<sequence>MSLIGCIKLLRKIKIELIISKPRLVGLANQATLGELLIDEILEEECFLDNLLEKLEEKLSNNTLIFEHELAEIERYYEQSSKHYLLPIKKELKLIQEKYLQYLEEEADIYEDNEAIQCQEPDALEDIFLDAHSLRDAIYRKFLYDGSRIAELSQGTFQGIGSSKGYCYGFSVAMADENLSPYLNPGSMIPLNEVIYNIQKSGEGYRHCRITLPCFCPELHTQAQNLIQIANNHRGEDLLIYLGSFSVKHACYLSVQNDGKIRYTDPNHGVFRFCNELDFKRFYIASFYGSGSPYYFYEVRRLAKKNVSMLQAGKESISLLLPQKKDPGNDFMFRVSIASLITLPFLLYCAIMYKENDLNDNPTLILAMVTALMLFFSVFLTFEELRGLLHCCEQFLPDLKKAEAYDDLMRIMDFKNEKEVINFLLSKSSQSSIVSYSIFNHGASSSDKSLKYEFGTEKIFSSF</sequence>
<evidence type="ECO:0000313" key="3">
    <source>
        <dbReference type="Proteomes" id="UP000288012"/>
    </source>
</evidence>
<comment type="caution">
    <text evidence="2">The sequence shown here is derived from an EMBL/GenBank/DDBJ whole genome shotgun (WGS) entry which is preliminary data.</text>
</comment>
<keyword evidence="1" id="KW-1133">Transmembrane helix</keyword>